<evidence type="ECO:0000313" key="3">
    <source>
        <dbReference type="Proteomes" id="UP000660611"/>
    </source>
</evidence>
<dbReference type="Gene3D" id="2.40.10.120">
    <property type="match status" value="1"/>
</dbReference>
<evidence type="ECO:0000313" key="2">
    <source>
        <dbReference type="EMBL" id="GIG43858.1"/>
    </source>
</evidence>
<comment type="caution">
    <text evidence="2">The sequence shown here is derived from an EMBL/GenBank/DDBJ whole genome shotgun (WGS) entry which is preliminary data.</text>
</comment>
<gene>
    <name evidence="2" type="ORF">Dsi01nite_018990</name>
</gene>
<accession>A0A919UAP7</accession>
<proteinExistence type="predicted"/>
<dbReference type="Pfam" id="PF13365">
    <property type="entry name" value="Trypsin_2"/>
    <property type="match status" value="1"/>
</dbReference>
<evidence type="ECO:0008006" key="4">
    <source>
        <dbReference type="Google" id="ProtNLM"/>
    </source>
</evidence>
<dbReference type="AlphaFoldDB" id="A0A919UAP7"/>
<feature type="region of interest" description="Disordered" evidence="1">
    <location>
        <begin position="239"/>
        <end position="266"/>
    </location>
</feature>
<evidence type="ECO:0000256" key="1">
    <source>
        <dbReference type="SAM" id="MobiDB-lite"/>
    </source>
</evidence>
<dbReference type="InterPro" id="IPR009003">
    <property type="entry name" value="Peptidase_S1_PA"/>
</dbReference>
<dbReference type="Proteomes" id="UP000660611">
    <property type="component" value="Unassembled WGS sequence"/>
</dbReference>
<protein>
    <recommendedName>
        <fullName evidence="4">Serine protease</fullName>
    </recommendedName>
</protein>
<organism evidence="2 3">
    <name type="scientific">Dactylosporangium siamense</name>
    <dbReference type="NCBI Taxonomy" id="685454"/>
    <lineage>
        <taxon>Bacteria</taxon>
        <taxon>Bacillati</taxon>
        <taxon>Actinomycetota</taxon>
        <taxon>Actinomycetes</taxon>
        <taxon>Micromonosporales</taxon>
        <taxon>Micromonosporaceae</taxon>
        <taxon>Dactylosporangium</taxon>
    </lineage>
</organism>
<dbReference type="EMBL" id="BONQ01000029">
    <property type="protein sequence ID" value="GIG43858.1"/>
    <property type="molecule type" value="Genomic_DNA"/>
</dbReference>
<dbReference type="SUPFAM" id="SSF50494">
    <property type="entry name" value="Trypsin-like serine proteases"/>
    <property type="match status" value="1"/>
</dbReference>
<reference evidence="2" key="1">
    <citation type="submission" date="2021-01" db="EMBL/GenBank/DDBJ databases">
        <title>Whole genome shotgun sequence of Dactylosporangium siamense NBRC 106093.</title>
        <authorList>
            <person name="Komaki H."/>
            <person name="Tamura T."/>
        </authorList>
    </citation>
    <scope>NUCLEOTIDE SEQUENCE</scope>
    <source>
        <strain evidence="2">NBRC 106093</strain>
    </source>
</reference>
<sequence length="676" mass="72530">MAERGVGRLLTSAERQTWPDGPLRSGFVIDGRHVLTAWHCVDRVGGTSARLWLRLHGDTGRVDVPVAYVDHVADLDAAVLALDEQRADGVEELRRHLESVALPLGADVQAYEEVRIAGFPQLNPAVQTVVLVGKVSSAAAVVGGRRAIRLHVPEMAAAYGESPQGMSGGPLLRRGPGGVERVVGIVYAFPPSPTGAGTLGGEVLCRQIADLRDAFPAVADALRPAIADALRPAPADALRPAAADALHPSTGEPLRPSAGDPLPDRGVELSSDVVDRYRPILTAAEIRPPAHWTERELAAIADTIDAPSRAAHAVLALRRAAAAKAVCAGIGVHAAELSRLHSIYQREVGAWPAGASLDALLVEAADVHAHERATGTGLPLGALARFVVGVAAAVGAEPAAQSAFVEWIGDLGHQLADAARLYAERRSTGAWLLLDLGDEPLPGEPPWPAVVGWTYVSTGPDVVGQISCDRTPDGLLQALRAVLRAVPPAWPLIVDLAVPHALLCEGIEEWPVYEVDGELEPFSEWGRPRLRWSRRRRQPALQRRLVERTGQARWEAIPDPLPEDLLSDHPRLRERIRAERHQPWLLGGAPPDRADTLRILLREGCGFVVWFPSGLQPAQHDRIRAAVAGVSAPARRHALPDELPRFTGFRPAVIWDDPRGRDQFSLPPLAAAESIT</sequence>
<name>A0A919UAP7_9ACTN</name>
<dbReference type="RefSeq" id="WP_203845716.1">
    <property type="nucleotide sequence ID" value="NZ_BAAAVW010000006.1"/>
</dbReference>
<keyword evidence="3" id="KW-1185">Reference proteome</keyword>